<name>A0A4R9M2L1_9LEPT</name>
<dbReference type="OrthoDB" id="339833at2"/>
<keyword evidence="1" id="KW-0732">Signal</keyword>
<proteinExistence type="predicted"/>
<organism evidence="2 3">
    <name type="scientific">Leptospira idonii</name>
    <dbReference type="NCBI Taxonomy" id="1193500"/>
    <lineage>
        <taxon>Bacteria</taxon>
        <taxon>Pseudomonadati</taxon>
        <taxon>Spirochaetota</taxon>
        <taxon>Spirochaetia</taxon>
        <taxon>Leptospirales</taxon>
        <taxon>Leptospiraceae</taxon>
        <taxon>Leptospira</taxon>
    </lineage>
</organism>
<feature type="signal peptide" evidence="1">
    <location>
        <begin position="1"/>
        <end position="23"/>
    </location>
</feature>
<feature type="chain" id="PRO_5020400897" description="Porin" evidence="1">
    <location>
        <begin position="24"/>
        <end position="353"/>
    </location>
</feature>
<dbReference type="InterPro" id="IPR058232">
    <property type="entry name" value="Lsa36-like"/>
</dbReference>
<dbReference type="Proteomes" id="UP000298058">
    <property type="component" value="Unassembled WGS sequence"/>
</dbReference>
<evidence type="ECO:0000256" key="1">
    <source>
        <dbReference type="SAM" id="SignalP"/>
    </source>
</evidence>
<reference evidence="2" key="1">
    <citation type="journal article" date="2019" name="PLoS Negl. Trop. Dis.">
        <title>Revisiting the worldwide diversity of Leptospira species in the environment.</title>
        <authorList>
            <person name="Vincent A.T."/>
            <person name="Schiettekatte O."/>
            <person name="Bourhy P."/>
            <person name="Veyrier F.J."/>
            <person name="Picardeau M."/>
        </authorList>
    </citation>
    <scope>NUCLEOTIDE SEQUENCE [LARGE SCALE GENOMIC DNA]</scope>
    <source>
        <strain evidence="2">201300427</strain>
    </source>
</reference>
<dbReference type="RefSeq" id="WP_135758559.1">
    <property type="nucleotide sequence ID" value="NZ_RQHW01000002.1"/>
</dbReference>
<keyword evidence="3" id="KW-1185">Reference proteome</keyword>
<protein>
    <recommendedName>
        <fullName evidence="4">Porin</fullName>
    </recommendedName>
</protein>
<evidence type="ECO:0008006" key="4">
    <source>
        <dbReference type="Google" id="ProtNLM"/>
    </source>
</evidence>
<dbReference type="AlphaFoldDB" id="A0A4R9M2L1"/>
<evidence type="ECO:0000313" key="3">
    <source>
        <dbReference type="Proteomes" id="UP000298058"/>
    </source>
</evidence>
<dbReference type="NCBIfam" id="NF047512">
    <property type="entry name" value="LIC_11975_fam"/>
    <property type="match status" value="1"/>
</dbReference>
<dbReference type="EMBL" id="RQHW01000002">
    <property type="protein sequence ID" value="TGN21024.1"/>
    <property type="molecule type" value="Genomic_DNA"/>
</dbReference>
<sequence length="353" mass="39559">MRFSLSAFTFILLSFSSSISATAVCLGEECSRIPNEFLLGANLIDPALDAVYTKDFLNAMGSSAVMQNVNSSMIGARHLSGQRAGLGYSLARTNLNPRNLFLENSELRELPSQGAAASPAVSYGANLGTLIGSPNSELMKWNVNFHIFHYYLSEGNLPFLRIKNTDIGGRVTNLGLNLRYFPLYEGSEEGKDTSYKNGLSFGFGIFQTNQQILLNSYDRRPTNIRIDGDARKWIGVNDLNYHSRILSSTLDVRYSYAFGDFSIYGGLGGMFHQGNITIQVVRNASISTVLNKEDFSTYPSLLHLDIHRNYFLTSRDWYGILGMEFRWRNVNLLAEYLKNRNSESLNLGVQYLF</sequence>
<comment type="caution">
    <text evidence="2">The sequence shown here is derived from an EMBL/GenBank/DDBJ whole genome shotgun (WGS) entry which is preliminary data.</text>
</comment>
<accession>A0A4R9M2L1</accession>
<gene>
    <name evidence="2" type="ORF">EHS15_00445</name>
</gene>
<evidence type="ECO:0000313" key="2">
    <source>
        <dbReference type="EMBL" id="TGN21024.1"/>
    </source>
</evidence>